<dbReference type="AlphaFoldDB" id="A0A8J7GL76"/>
<dbReference type="HAMAP" id="MF_00294">
    <property type="entry name" value="Ribosomal_bL33"/>
    <property type="match status" value="1"/>
</dbReference>
<evidence type="ECO:0000313" key="7">
    <source>
        <dbReference type="Proteomes" id="UP000622653"/>
    </source>
</evidence>
<dbReference type="GO" id="GO:0005840">
    <property type="term" value="C:ribosome"/>
    <property type="evidence" value="ECO:0007669"/>
    <property type="project" value="UniProtKB-KW"/>
</dbReference>
<dbReference type="GO" id="GO:1990904">
    <property type="term" value="C:ribonucleoprotein complex"/>
    <property type="evidence" value="ECO:0007669"/>
    <property type="project" value="UniProtKB-KW"/>
</dbReference>
<comment type="similarity">
    <text evidence="1 5">Belongs to the bacterial ribosomal protein bL33 family.</text>
</comment>
<dbReference type="NCBIfam" id="TIGR01023">
    <property type="entry name" value="rpmG_bact"/>
    <property type="match status" value="1"/>
</dbReference>
<keyword evidence="3 5" id="KW-0687">Ribonucleoprotein</keyword>
<proteinExistence type="inferred from homology"/>
<dbReference type="SUPFAM" id="SSF57829">
    <property type="entry name" value="Zn-binding ribosomal proteins"/>
    <property type="match status" value="1"/>
</dbReference>
<accession>A0A8J7GL76</accession>
<evidence type="ECO:0000256" key="1">
    <source>
        <dbReference type="ARBA" id="ARBA00007596"/>
    </source>
</evidence>
<dbReference type="GO" id="GO:0005737">
    <property type="term" value="C:cytoplasm"/>
    <property type="evidence" value="ECO:0007669"/>
    <property type="project" value="UniProtKB-ARBA"/>
</dbReference>
<dbReference type="Gene3D" id="2.20.28.120">
    <property type="entry name" value="Ribosomal protein L33"/>
    <property type="match status" value="1"/>
</dbReference>
<gene>
    <name evidence="5 6" type="primary">rpmG</name>
    <name evidence="6" type="ORF">IRY55_06165</name>
</gene>
<dbReference type="GO" id="GO:0003735">
    <property type="term" value="F:structural constituent of ribosome"/>
    <property type="evidence" value="ECO:0007669"/>
    <property type="project" value="InterPro"/>
</dbReference>
<organism evidence="6 7">
    <name type="scientific">Savagea serpentis</name>
    <dbReference type="NCBI Taxonomy" id="2785297"/>
    <lineage>
        <taxon>Bacteria</taxon>
        <taxon>Bacillati</taxon>
        <taxon>Bacillota</taxon>
        <taxon>Bacilli</taxon>
        <taxon>Bacillales</taxon>
        <taxon>Caryophanaceae</taxon>
        <taxon>Savagea</taxon>
    </lineage>
</organism>
<comment type="caution">
    <text evidence="6">The sequence shown here is derived from an EMBL/GenBank/DDBJ whole genome shotgun (WGS) entry which is preliminary data.</text>
</comment>
<protein>
    <recommendedName>
        <fullName evidence="4 5">Large ribosomal subunit protein bL33</fullName>
    </recommendedName>
</protein>
<name>A0A8J7GL76_9BACL</name>
<dbReference type="Proteomes" id="UP000622653">
    <property type="component" value="Unassembled WGS sequence"/>
</dbReference>
<evidence type="ECO:0000256" key="4">
    <source>
        <dbReference type="ARBA" id="ARBA00035176"/>
    </source>
</evidence>
<evidence type="ECO:0000313" key="6">
    <source>
        <dbReference type="EMBL" id="MBF4500948.1"/>
    </source>
</evidence>
<sequence length="50" mass="5787">MTKKIVLCCEECGSRNYSVPARNNGKEERLTLKKHCKQCNAHTVHKQTNR</sequence>
<dbReference type="InterPro" id="IPR011332">
    <property type="entry name" value="Ribosomal_zn-bd"/>
</dbReference>
<dbReference type="GO" id="GO:0006412">
    <property type="term" value="P:translation"/>
    <property type="evidence" value="ECO:0007669"/>
    <property type="project" value="UniProtKB-UniRule"/>
</dbReference>
<evidence type="ECO:0000256" key="3">
    <source>
        <dbReference type="ARBA" id="ARBA00023274"/>
    </source>
</evidence>
<dbReference type="Pfam" id="PF00471">
    <property type="entry name" value="Ribosomal_L33"/>
    <property type="match status" value="1"/>
</dbReference>
<evidence type="ECO:0000256" key="5">
    <source>
        <dbReference type="HAMAP-Rule" id="MF_00294"/>
    </source>
</evidence>
<reference evidence="6" key="1">
    <citation type="submission" date="2020-11" db="EMBL/GenBank/DDBJ databases">
        <title>Multidrug resistant novel bacterium Savagea serpentis sp. nov., isolated from the scats of a vine snake (Ahaetulla nasuta).</title>
        <authorList>
            <person name="Venkata Ramana V."/>
            <person name="Vikas Patil S."/>
            <person name="Yogita Lugani V."/>
        </authorList>
    </citation>
    <scope>NUCLEOTIDE SEQUENCE</scope>
    <source>
        <strain evidence="6">SN6</strain>
    </source>
</reference>
<dbReference type="EMBL" id="JADKPV010000002">
    <property type="protein sequence ID" value="MBF4500948.1"/>
    <property type="molecule type" value="Genomic_DNA"/>
</dbReference>
<evidence type="ECO:0000256" key="2">
    <source>
        <dbReference type="ARBA" id="ARBA00022980"/>
    </source>
</evidence>
<dbReference type="NCBIfam" id="NF001764">
    <property type="entry name" value="PRK00504.1"/>
    <property type="match status" value="1"/>
</dbReference>
<dbReference type="InterPro" id="IPR038584">
    <property type="entry name" value="Ribosomal_bL33_sf"/>
</dbReference>
<keyword evidence="7" id="KW-1185">Reference proteome</keyword>
<keyword evidence="2 5" id="KW-0689">Ribosomal protein</keyword>
<dbReference type="InterPro" id="IPR001705">
    <property type="entry name" value="Ribosomal_bL33"/>
</dbReference>
<dbReference type="RefSeq" id="WP_194562435.1">
    <property type="nucleotide sequence ID" value="NZ_JADKPV010000002.1"/>
</dbReference>